<feature type="compositionally biased region" description="Polar residues" evidence="1">
    <location>
        <begin position="22"/>
        <end position="49"/>
    </location>
</feature>
<gene>
    <name evidence="2" type="ORF">O0235_07575</name>
</gene>
<keyword evidence="3" id="KW-1185">Reference proteome</keyword>
<evidence type="ECO:0000313" key="3">
    <source>
        <dbReference type="Proteomes" id="UP001212803"/>
    </source>
</evidence>
<evidence type="ECO:0000313" key="2">
    <source>
        <dbReference type="EMBL" id="WBL37425.1"/>
    </source>
</evidence>
<accession>A0ABY7MAF7</accession>
<feature type="compositionally biased region" description="Basic residues" evidence="1">
    <location>
        <begin position="63"/>
        <end position="78"/>
    </location>
</feature>
<dbReference type="EMBL" id="CP115149">
    <property type="protein sequence ID" value="WBL37425.1"/>
    <property type="molecule type" value="Genomic_DNA"/>
</dbReference>
<dbReference type="RefSeq" id="WP_270057938.1">
    <property type="nucleotide sequence ID" value="NZ_CP115149.1"/>
</dbReference>
<name>A0ABY7MAF7_9CHLR</name>
<dbReference type="Proteomes" id="UP001212803">
    <property type="component" value="Chromosome"/>
</dbReference>
<organism evidence="2 3">
    <name type="scientific">Tepidiforma flava</name>
    <dbReference type="NCBI Taxonomy" id="3004094"/>
    <lineage>
        <taxon>Bacteria</taxon>
        <taxon>Bacillati</taxon>
        <taxon>Chloroflexota</taxon>
        <taxon>Tepidiformia</taxon>
        <taxon>Tepidiformales</taxon>
        <taxon>Tepidiformaceae</taxon>
        <taxon>Tepidiforma</taxon>
    </lineage>
</organism>
<sequence>MPFLAPRRPGLEVGGWRLEVDGSTTPRTLLPNSQLPTPNSQLPTPNSQLPRLPPPARSAGIPRRCRRRRRAIPRRGRTARGIPPPPNSRPPSTMGGP</sequence>
<protein>
    <submittedName>
        <fullName evidence="2">Uncharacterized protein</fullName>
    </submittedName>
</protein>
<feature type="region of interest" description="Disordered" evidence="1">
    <location>
        <begin position="16"/>
        <end position="97"/>
    </location>
</feature>
<reference evidence="2 3" key="1">
    <citation type="journal article" date="2023" name="ISME J.">
        <title>Thermophilic Dehalococcoidia with unusual traits shed light on an unexpected past.</title>
        <authorList>
            <person name="Palmer M."/>
            <person name="Covington J.K."/>
            <person name="Zhou E.M."/>
            <person name="Thomas S.C."/>
            <person name="Habib N."/>
            <person name="Seymour C.O."/>
            <person name="Lai D."/>
            <person name="Johnston J."/>
            <person name="Hashimi A."/>
            <person name="Jiao J.Y."/>
            <person name="Muok A.R."/>
            <person name="Liu L."/>
            <person name="Xian W.D."/>
            <person name="Zhi X.Y."/>
            <person name="Li M.M."/>
            <person name="Silva L.P."/>
            <person name="Bowen B.P."/>
            <person name="Louie K."/>
            <person name="Briegel A."/>
            <person name="Pett-Ridge J."/>
            <person name="Weber P.K."/>
            <person name="Tocheva E.I."/>
            <person name="Woyke T."/>
            <person name="Northen T.R."/>
            <person name="Mayali X."/>
            <person name="Li W.J."/>
            <person name="Hedlund B.P."/>
        </authorList>
    </citation>
    <scope>NUCLEOTIDE SEQUENCE [LARGE SCALE GENOMIC DNA]</scope>
    <source>
        <strain evidence="2 3">YIM 72310</strain>
    </source>
</reference>
<evidence type="ECO:0000256" key="1">
    <source>
        <dbReference type="SAM" id="MobiDB-lite"/>
    </source>
</evidence>
<proteinExistence type="predicted"/>